<reference evidence="1" key="1">
    <citation type="submission" date="2022-08" db="EMBL/GenBank/DDBJ databases">
        <title>A Global Phylogenomic Analysis of the Shiitake Genus Lentinula.</title>
        <authorList>
            <consortium name="DOE Joint Genome Institute"/>
            <person name="Sierra-Patev S."/>
            <person name="Min B."/>
            <person name="Naranjo-Ortiz M."/>
            <person name="Looney B."/>
            <person name="Konkel Z."/>
            <person name="Slot J.C."/>
            <person name="Sakamoto Y."/>
            <person name="Steenwyk J.L."/>
            <person name="Rokas A."/>
            <person name="Carro J."/>
            <person name="Camarero S."/>
            <person name="Ferreira P."/>
            <person name="Molpeceres G."/>
            <person name="Ruiz-Duenas F.J."/>
            <person name="Serrano A."/>
            <person name="Henrissat B."/>
            <person name="Drula E."/>
            <person name="Hughes K.W."/>
            <person name="Mata J.L."/>
            <person name="Ishikawa N.K."/>
            <person name="Vargas-Isla R."/>
            <person name="Ushijima S."/>
            <person name="Smith C.A."/>
            <person name="Ahrendt S."/>
            <person name="Andreopoulos W."/>
            <person name="He G."/>
            <person name="Labutti K."/>
            <person name="Lipzen A."/>
            <person name="Ng V."/>
            <person name="Riley R."/>
            <person name="Sandor L."/>
            <person name="Barry K."/>
            <person name="Martinez A.T."/>
            <person name="Xiao Y."/>
            <person name="Gibbons J.G."/>
            <person name="Terashima K."/>
            <person name="Grigoriev I.V."/>
            <person name="Hibbett D.S."/>
        </authorList>
    </citation>
    <scope>NUCLEOTIDE SEQUENCE</scope>
    <source>
        <strain evidence="1">RHP3577 ss4</strain>
    </source>
</reference>
<name>A0ABQ8VJZ7_9AGAR</name>
<gene>
    <name evidence="1" type="ORF">C8R41DRAFT_866084</name>
</gene>
<dbReference type="Proteomes" id="UP001150217">
    <property type="component" value="Unassembled WGS sequence"/>
</dbReference>
<protein>
    <submittedName>
        <fullName evidence="1">Uncharacterized protein</fullName>
    </submittedName>
</protein>
<sequence length="598" mass="66265">MKLRTKAINWIQSSSNELGTMLHTRKSKRITSDAISMTPIASAISKPPQDPEPFVVPEGFVEGGIPLLFPSTRDRYLPAIFVVPIHPQLPDDIFPEIGHILVIPWPAKDPGYNKFFFNYVKNNISIPGGPNATIPATGWGKLLPGDVLFLWDISGSRNPMDDKFGGFLVHPYECTLRGIYTQANLILRNPSSELAKSINNVRDQALGTREEREELGRTHFEKCLKRAIPVRGEGTCYSLAMSHQKPRNLAGPSAGGKVRGKISEEEQEHVKLREIIVKTVVRIGVHYYQRLVPREYKILEDNAELRNIPHIGTDDNACFTGVQQNLATPQPEEDRPTQIKALAFFGGIHFDLYDSDGGKTELVSSPDIPEGWEGGRFHLVEYGLYAELDGLVVANFSGLRLHGGTPPLAPTGAEIPPWAYRWVVVLYPQGAILDGKATINISADEDGIPIQLTPKMKNFIDGGFPIDKLEEPVPDEDGDERDPTVQELTLSSNEINMVDDGHVIMTPQAEFLLYHQRRSGMTASGNFETFRHTYSIERDGQFYYPRPWPLAPDGAPLNKDLYAIDRAKFADASPKCTSAMGSTLPGSPGIYAISMAEL</sequence>
<proteinExistence type="predicted"/>
<dbReference type="EMBL" id="JANVFT010000026">
    <property type="protein sequence ID" value="KAJ4496693.1"/>
    <property type="molecule type" value="Genomic_DNA"/>
</dbReference>
<comment type="caution">
    <text evidence="1">The sequence shown here is derived from an EMBL/GenBank/DDBJ whole genome shotgun (WGS) entry which is preliminary data.</text>
</comment>
<evidence type="ECO:0000313" key="1">
    <source>
        <dbReference type="EMBL" id="KAJ4496693.1"/>
    </source>
</evidence>
<keyword evidence="2" id="KW-1185">Reference proteome</keyword>
<organism evidence="1 2">
    <name type="scientific">Lentinula lateritia</name>
    <dbReference type="NCBI Taxonomy" id="40482"/>
    <lineage>
        <taxon>Eukaryota</taxon>
        <taxon>Fungi</taxon>
        <taxon>Dikarya</taxon>
        <taxon>Basidiomycota</taxon>
        <taxon>Agaricomycotina</taxon>
        <taxon>Agaricomycetes</taxon>
        <taxon>Agaricomycetidae</taxon>
        <taxon>Agaricales</taxon>
        <taxon>Marasmiineae</taxon>
        <taxon>Omphalotaceae</taxon>
        <taxon>Lentinula</taxon>
    </lineage>
</organism>
<evidence type="ECO:0000313" key="2">
    <source>
        <dbReference type="Proteomes" id="UP001150217"/>
    </source>
</evidence>
<accession>A0ABQ8VJZ7</accession>